<dbReference type="Gene3D" id="3.40.50.2000">
    <property type="entry name" value="Glycogen Phosphorylase B"/>
    <property type="match status" value="2"/>
</dbReference>
<proteinExistence type="predicted"/>
<organism evidence="1 2">
    <name type="scientific">Cyclonatronum proteinivorum</name>
    <dbReference type="NCBI Taxonomy" id="1457365"/>
    <lineage>
        <taxon>Bacteria</taxon>
        <taxon>Pseudomonadati</taxon>
        <taxon>Balneolota</taxon>
        <taxon>Balneolia</taxon>
        <taxon>Balneolales</taxon>
        <taxon>Cyclonatronaceae</taxon>
        <taxon>Cyclonatronum</taxon>
    </lineage>
</organism>
<dbReference type="SUPFAM" id="SSF53756">
    <property type="entry name" value="UDP-Glycosyltransferase/glycogen phosphorylase"/>
    <property type="match status" value="1"/>
</dbReference>
<dbReference type="RefSeq" id="WP_114984830.1">
    <property type="nucleotide sequence ID" value="NZ_CP027806.1"/>
</dbReference>
<dbReference type="PANTHER" id="PTHR46401:SF8">
    <property type="entry name" value="BLL6006 PROTEIN"/>
    <property type="match status" value="1"/>
</dbReference>
<evidence type="ECO:0000313" key="2">
    <source>
        <dbReference type="Proteomes" id="UP000254808"/>
    </source>
</evidence>
<dbReference type="Pfam" id="PF13692">
    <property type="entry name" value="Glyco_trans_1_4"/>
    <property type="match status" value="1"/>
</dbReference>
<name>A0A345UMG5_9BACT</name>
<dbReference type="EMBL" id="CP027806">
    <property type="protein sequence ID" value="AXJ01667.1"/>
    <property type="molecule type" value="Genomic_DNA"/>
</dbReference>
<accession>A0A345UMG5</accession>
<dbReference type="GO" id="GO:0016757">
    <property type="term" value="F:glycosyltransferase activity"/>
    <property type="evidence" value="ECO:0007669"/>
    <property type="project" value="TreeGrafter"/>
</dbReference>
<dbReference type="OrthoDB" id="502646at2"/>
<dbReference type="Proteomes" id="UP000254808">
    <property type="component" value="Chromosome"/>
</dbReference>
<protein>
    <submittedName>
        <fullName evidence="1">Glycosyltransferase involved in cell wall bisynthesis</fullName>
    </submittedName>
</protein>
<gene>
    <name evidence="1" type="ORF">CYPRO_2425</name>
</gene>
<dbReference type="PANTHER" id="PTHR46401">
    <property type="entry name" value="GLYCOSYLTRANSFERASE WBBK-RELATED"/>
    <property type="match status" value="1"/>
</dbReference>
<sequence>MKIVINTAHQRFGGAVQVALSFISECVHFTDHEYHVWLGHGVGKEINTSDFPVNFSFYEHDFGTIGFRTIPLIQKTLAQLEDQIKPDIIIATSGPTYYNSKAPQIIGFNLPLYIYPESPYVQQMSLKQKLKLWLKKKAHYYYFKRDAAAYVVQTDDVNNRVQKALGTSQVHTVTNTHSKFYLQDNHAEPKLSARENGEIRLLTLSSYYPHKNLEIIPKVADLLIKEGYHKIRFVLTLKPQDFDNYIGTHPAIMNVGPVRPQDCPSLYEECDFMFLPTLAECFSASYAEAMVMKKPIITTDLGFARSICGDAALYFEPKNPQSAYLAIKRLLNNQDLCNRLVIKGLEQLKTFDTAPERAQKYLEICKSLNSK</sequence>
<dbReference type="KEGG" id="cprv:CYPRO_2425"/>
<keyword evidence="2" id="KW-1185">Reference proteome</keyword>
<reference evidence="1 2" key="1">
    <citation type="submission" date="2018-03" db="EMBL/GenBank/DDBJ databases">
        <title>Phenotypic and genomic properties of Cyclonatronum proteinivorum gen. nov., sp. nov., a haloalkaliphilic bacteroidete from soda lakes possessing Na+-translocating rhodopsin.</title>
        <authorList>
            <person name="Toshchakov S.V."/>
            <person name="Korzhenkov A."/>
            <person name="Samarov N.I."/>
            <person name="Kublanov I.V."/>
            <person name="Muntyan M.S."/>
            <person name="Sorokin D.Y."/>
        </authorList>
    </citation>
    <scope>NUCLEOTIDE SEQUENCE [LARGE SCALE GENOMIC DNA]</scope>
    <source>
        <strain evidence="1 2">Omega</strain>
    </source>
</reference>
<keyword evidence="1" id="KW-0808">Transferase</keyword>
<dbReference type="AlphaFoldDB" id="A0A345UMG5"/>
<evidence type="ECO:0000313" key="1">
    <source>
        <dbReference type="EMBL" id="AXJ01667.1"/>
    </source>
</evidence>